<name>A0A8J6KA55_ELECQ</name>
<gene>
    <name evidence="1" type="ORF">GDO78_008498</name>
</gene>
<evidence type="ECO:0000313" key="1">
    <source>
        <dbReference type="EMBL" id="KAG9485452.1"/>
    </source>
</evidence>
<reference evidence="1" key="1">
    <citation type="thesis" date="2020" institute="ProQuest LLC" country="789 East Eisenhower Parkway, Ann Arbor, MI, USA">
        <title>Comparative Genomics and Chromosome Evolution.</title>
        <authorList>
            <person name="Mudd A.B."/>
        </authorList>
    </citation>
    <scope>NUCLEOTIDE SEQUENCE</scope>
    <source>
        <strain evidence="1">HN-11 Male</strain>
        <tissue evidence="1">Kidney and liver</tissue>
    </source>
</reference>
<dbReference type="Proteomes" id="UP000770717">
    <property type="component" value="Unassembled WGS sequence"/>
</dbReference>
<comment type="caution">
    <text evidence="1">The sequence shown here is derived from an EMBL/GenBank/DDBJ whole genome shotgun (WGS) entry which is preliminary data.</text>
</comment>
<sequence length="105" mass="12735">MGPKERRGLLYLPHIVTSKKKKWDCLSRFMMNYLKFLYMDRLNNDHLKTNKTNFYKKLFCLKTAAQAEYIRQRERYSNTNCNVSIPQKLFKLQRKKNFTPHPSMP</sequence>
<keyword evidence="2" id="KW-1185">Reference proteome</keyword>
<proteinExistence type="predicted"/>
<dbReference type="EMBL" id="WNTK01000004">
    <property type="protein sequence ID" value="KAG9485452.1"/>
    <property type="molecule type" value="Genomic_DNA"/>
</dbReference>
<protein>
    <submittedName>
        <fullName evidence="1">Uncharacterized protein</fullName>
    </submittedName>
</protein>
<accession>A0A8J6KA55</accession>
<dbReference type="AlphaFoldDB" id="A0A8J6KA55"/>
<evidence type="ECO:0000313" key="2">
    <source>
        <dbReference type="Proteomes" id="UP000770717"/>
    </source>
</evidence>
<organism evidence="1 2">
    <name type="scientific">Eleutherodactylus coqui</name>
    <name type="common">Puerto Rican coqui</name>
    <dbReference type="NCBI Taxonomy" id="57060"/>
    <lineage>
        <taxon>Eukaryota</taxon>
        <taxon>Metazoa</taxon>
        <taxon>Chordata</taxon>
        <taxon>Craniata</taxon>
        <taxon>Vertebrata</taxon>
        <taxon>Euteleostomi</taxon>
        <taxon>Amphibia</taxon>
        <taxon>Batrachia</taxon>
        <taxon>Anura</taxon>
        <taxon>Neobatrachia</taxon>
        <taxon>Hyloidea</taxon>
        <taxon>Eleutherodactylidae</taxon>
        <taxon>Eleutherodactylinae</taxon>
        <taxon>Eleutherodactylus</taxon>
        <taxon>Eleutherodactylus</taxon>
    </lineage>
</organism>